<accession>A0A497XRU9</accession>
<name>A0A497XRU9_9AQUI</name>
<gene>
    <name evidence="2" type="ORF">BCF55_0119</name>
</gene>
<dbReference type="EMBL" id="RCCJ01000001">
    <property type="protein sequence ID" value="RLJ69862.1"/>
    <property type="molecule type" value="Genomic_DNA"/>
</dbReference>
<dbReference type="InterPro" id="IPR036526">
    <property type="entry name" value="C-N_Hydrolase_sf"/>
</dbReference>
<dbReference type="AlphaFoldDB" id="A0A497XRU9"/>
<dbReference type="InterPro" id="IPR003010">
    <property type="entry name" value="C-N_Hydrolase"/>
</dbReference>
<evidence type="ECO:0000313" key="2">
    <source>
        <dbReference type="EMBL" id="RLJ69862.1"/>
    </source>
</evidence>
<sequence>MLLNLATLQLSLTPDPEKNLQRVISYAENLPENTLLLLPEMFFCGFDYERLEDFASMTPEVLKLLQRLSEEKGFMLCGTLPERTGEGIRNTAFLIDGGKVIGKRSKMKLFPIFDEHRYFIPGEENPVFETRAGRIGILICFELRFTDMVLELRKKGVEILLVPAQWGYARREHLRILSQARAVELQSYVVVSDTWGEHAGTRYAGQSGIYSPWGEVLVYSEKGDVLLRVEADLAEVHRVREVLPVSME</sequence>
<comment type="caution">
    <text evidence="2">The sequence shown here is derived from an EMBL/GenBank/DDBJ whole genome shotgun (WGS) entry which is preliminary data.</text>
</comment>
<keyword evidence="2" id="KW-0378">Hydrolase</keyword>
<dbReference type="PANTHER" id="PTHR23088">
    <property type="entry name" value="NITRILASE-RELATED"/>
    <property type="match status" value="1"/>
</dbReference>
<dbReference type="Proteomes" id="UP000267841">
    <property type="component" value="Unassembled WGS sequence"/>
</dbReference>
<dbReference type="SUPFAM" id="SSF56317">
    <property type="entry name" value="Carbon-nitrogen hydrolase"/>
    <property type="match status" value="1"/>
</dbReference>
<dbReference type="RefSeq" id="WP_121008769.1">
    <property type="nucleotide sequence ID" value="NZ_RCCJ01000001.1"/>
</dbReference>
<dbReference type="Pfam" id="PF00795">
    <property type="entry name" value="CN_hydrolase"/>
    <property type="match status" value="1"/>
</dbReference>
<dbReference type="PROSITE" id="PS50263">
    <property type="entry name" value="CN_HYDROLASE"/>
    <property type="match status" value="1"/>
</dbReference>
<dbReference type="GO" id="GO:0016787">
    <property type="term" value="F:hydrolase activity"/>
    <property type="evidence" value="ECO:0007669"/>
    <property type="project" value="UniProtKB-KW"/>
</dbReference>
<evidence type="ECO:0000313" key="3">
    <source>
        <dbReference type="Proteomes" id="UP000267841"/>
    </source>
</evidence>
<protein>
    <submittedName>
        <fullName evidence="2">Putative amidohydrolase</fullName>
    </submittedName>
</protein>
<dbReference type="OrthoDB" id="9811121at2"/>
<proteinExistence type="predicted"/>
<evidence type="ECO:0000259" key="1">
    <source>
        <dbReference type="PROSITE" id="PS50263"/>
    </source>
</evidence>
<dbReference type="PANTHER" id="PTHR23088:SF27">
    <property type="entry name" value="DEAMINATED GLUTATHIONE AMIDASE"/>
    <property type="match status" value="1"/>
</dbReference>
<organism evidence="2 3">
    <name type="scientific">Hydrogenivirga caldilitoris</name>
    <dbReference type="NCBI Taxonomy" id="246264"/>
    <lineage>
        <taxon>Bacteria</taxon>
        <taxon>Pseudomonadati</taxon>
        <taxon>Aquificota</taxon>
        <taxon>Aquificia</taxon>
        <taxon>Aquificales</taxon>
        <taxon>Aquificaceae</taxon>
        <taxon>Hydrogenivirga</taxon>
    </lineage>
</organism>
<feature type="domain" description="CN hydrolase" evidence="1">
    <location>
        <begin position="1"/>
        <end position="233"/>
    </location>
</feature>
<keyword evidence="3" id="KW-1185">Reference proteome</keyword>
<dbReference type="Gene3D" id="3.60.110.10">
    <property type="entry name" value="Carbon-nitrogen hydrolase"/>
    <property type="match status" value="1"/>
</dbReference>
<reference evidence="2 3" key="1">
    <citation type="submission" date="2018-10" db="EMBL/GenBank/DDBJ databases">
        <title>Genomic Encyclopedia of Archaeal and Bacterial Type Strains, Phase II (KMG-II): from individual species to whole genera.</title>
        <authorList>
            <person name="Goeker M."/>
        </authorList>
    </citation>
    <scope>NUCLEOTIDE SEQUENCE [LARGE SCALE GENOMIC DNA]</scope>
    <source>
        <strain evidence="2 3">DSM 16510</strain>
    </source>
</reference>
<dbReference type="CDD" id="cd07197">
    <property type="entry name" value="nitrilase"/>
    <property type="match status" value="1"/>
</dbReference>